<proteinExistence type="predicted"/>
<keyword evidence="1" id="KW-0479">Metal-binding</keyword>
<evidence type="ECO:0000259" key="5">
    <source>
        <dbReference type="Pfam" id="PF01258"/>
    </source>
</evidence>
<evidence type="ECO:0000313" key="6">
    <source>
        <dbReference type="EMBL" id="AHY41753.1"/>
    </source>
</evidence>
<sequence>MSQFDPSEALERLSSEYLQRAAALRRDLAREHDHDSAEQAQERQNDDVLRGLLIEAEDELRLVGLARQRLAQGTYGECQRCGEAIAESRLRAMPAAAFCLSCAAQQEA</sequence>
<keyword evidence="2" id="KW-0863">Zinc-finger</keyword>
<accession>A0A023WNM1</accession>
<protein>
    <submittedName>
        <fullName evidence="6">Conjugal transfer protein TraR</fullName>
    </submittedName>
</protein>
<feature type="zinc finger region" description="dksA C4-type" evidence="4">
    <location>
        <begin position="78"/>
        <end position="102"/>
    </location>
</feature>
<dbReference type="PANTHER" id="PTHR33823">
    <property type="entry name" value="RNA POLYMERASE-BINDING TRANSCRIPTION FACTOR DKSA-RELATED"/>
    <property type="match status" value="1"/>
</dbReference>
<reference evidence="6 7" key="1">
    <citation type="submission" date="2014-03" db="EMBL/GenBank/DDBJ databases">
        <title>Complete genome sequence of Pseudomonas stutzeri 19SMN4.</title>
        <authorList>
            <person name="Brunet-Galmes I."/>
            <person name="Nogales B."/>
            <person name="Busquets A."/>
            <person name="Pena A."/>
            <person name="Gomila M."/>
            <person name="Garcia-Valdes E."/>
            <person name="Lalucat J."/>
            <person name="Bennasar A."/>
            <person name="Bosch R."/>
        </authorList>
    </citation>
    <scope>NUCLEOTIDE SEQUENCE [LARGE SCALE GENOMIC DNA]</scope>
    <source>
        <strain evidence="6 7">19SMN4</strain>
    </source>
</reference>
<dbReference type="PANTHER" id="PTHR33823:SF4">
    <property type="entry name" value="GENERAL STRESS PROTEIN 16O"/>
    <property type="match status" value="1"/>
</dbReference>
<evidence type="ECO:0000256" key="2">
    <source>
        <dbReference type="ARBA" id="ARBA00022771"/>
    </source>
</evidence>
<dbReference type="AlphaFoldDB" id="A0A023WNM1"/>
<dbReference type="PATRIC" id="fig|316.97.peg.904"/>
<feature type="domain" description="Zinc finger DksA/TraR C4-type" evidence="5">
    <location>
        <begin position="73"/>
        <end position="107"/>
    </location>
</feature>
<dbReference type="InterPro" id="IPR000962">
    <property type="entry name" value="Znf_DskA_TraR"/>
</dbReference>
<dbReference type="KEGG" id="pstu:UIB01_04430"/>
<dbReference type="Proteomes" id="UP000025238">
    <property type="component" value="Chromosome"/>
</dbReference>
<keyword evidence="3" id="KW-0862">Zinc</keyword>
<dbReference type="OrthoDB" id="6064855at2"/>
<evidence type="ECO:0000256" key="3">
    <source>
        <dbReference type="ARBA" id="ARBA00022833"/>
    </source>
</evidence>
<gene>
    <name evidence="6" type="ORF">UIB01_04430</name>
</gene>
<dbReference type="SUPFAM" id="SSF57716">
    <property type="entry name" value="Glucocorticoid receptor-like (DNA-binding domain)"/>
    <property type="match status" value="1"/>
</dbReference>
<evidence type="ECO:0000313" key="7">
    <source>
        <dbReference type="Proteomes" id="UP000025238"/>
    </source>
</evidence>
<evidence type="ECO:0000256" key="1">
    <source>
        <dbReference type="ARBA" id="ARBA00022723"/>
    </source>
</evidence>
<dbReference type="GO" id="GO:0008270">
    <property type="term" value="F:zinc ion binding"/>
    <property type="evidence" value="ECO:0007669"/>
    <property type="project" value="UniProtKB-KW"/>
</dbReference>
<dbReference type="Pfam" id="PF01258">
    <property type="entry name" value="zf-dskA_traR"/>
    <property type="match status" value="1"/>
</dbReference>
<evidence type="ECO:0000256" key="4">
    <source>
        <dbReference type="PROSITE-ProRule" id="PRU00510"/>
    </source>
</evidence>
<name>A0A023WNM1_STUST</name>
<dbReference type="Gene3D" id="1.20.120.910">
    <property type="entry name" value="DksA, coiled-coil domain"/>
    <property type="match status" value="1"/>
</dbReference>
<dbReference type="EMBL" id="CP007509">
    <property type="protein sequence ID" value="AHY41753.1"/>
    <property type="molecule type" value="Genomic_DNA"/>
</dbReference>
<dbReference type="PROSITE" id="PS51128">
    <property type="entry name" value="ZF_DKSA_2"/>
    <property type="match status" value="1"/>
</dbReference>
<organism evidence="6 7">
    <name type="scientific">Stutzerimonas stutzeri</name>
    <name type="common">Pseudomonas stutzeri</name>
    <dbReference type="NCBI Taxonomy" id="316"/>
    <lineage>
        <taxon>Bacteria</taxon>
        <taxon>Pseudomonadati</taxon>
        <taxon>Pseudomonadota</taxon>
        <taxon>Gammaproteobacteria</taxon>
        <taxon>Pseudomonadales</taxon>
        <taxon>Pseudomonadaceae</taxon>
        <taxon>Stutzerimonas</taxon>
    </lineage>
</organism>